<dbReference type="AlphaFoldDB" id="A0A9P6TV67"/>
<gene>
    <name evidence="3" type="ORF">BG011_010124</name>
</gene>
<feature type="region of interest" description="Disordered" evidence="1">
    <location>
        <begin position="1"/>
        <end position="41"/>
    </location>
</feature>
<accession>A0A9P6TV67</accession>
<dbReference type="SUPFAM" id="SSF55729">
    <property type="entry name" value="Acyl-CoA N-acyltransferases (Nat)"/>
    <property type="match status" value="1"/>
</dbReference>
<feature type="domain" description="N-acetyltransferase" evidence="2">
    <location>
        <begin position="335"/>
        <end position="479"/>
    </location>
</feature>
<evidence type="ECO:0000256" key="1">
    <source>
        <dbReference type="SAM" id="MobiDB-lite"/>
    </source>
</evidence>
<dbReference type="CDD" id="cd04301">
    <property type="entry name" value="NAT_SF"/>
    <property type="match status" value="1"/>
</dbReference>
<dbReference type="InterPro" id="IPR000182">
    <property type="entry name" value="GNAT_dom"/>
</dbReference>
<dbReference type="GO" id="GO:0016747">
    <property type="term" value="F:acyltransferase activity, transferring groups other than amino-acyl groups"/>
    <property type="evidence" value="ECO:0007669"/>
    <property type="project" value="InterPro"/>
</dbReference>
<sequence>MGVETIILDEGARTPPPKSRRRPSQNVPDSAGTPTFVMRRSDRLRHKMVEYVKDGETITTPRGSSIHSLHPKGFENLIPPSPRRELETFKRRLQFKSGAKSGVMNMEAYKSLERKEKMREFHQDQRGKRHIAQFKSRGLSLPAISKTRQTSVTMPSKKGETPSVQFVPRHNLRPRPPQTINETDTLLLTGVMTRNSYERRKNQYKPRKSHDSVDFVSWKDRDDAWRAKRLDLYMSSSKSAREATVFKKRKLSICGWGNTQKNLGNYLSICWEYNPDLNADKNQQLPGRMPAILNRHNDKGVCVESGVVYHPQIITYPERPQLDGYCFTVQSELALQYEGAQKTLFEQASGLVQRSFYQYNMDLSLDSSLDDGFTVDIYVSSAPAKDLSQAVVRGVTQFIFMKSYIYVDKICVSMEHQKKGIGHMMMGRIEEIAEKRKKDILLYALGPVVKIYLQWGFKYCKEWPADPKDIGVIMRKRIATKDVIDDYVGLEWDGTGFA</sequence>
<protein>
    <recommendedName>
        <fullName evidence="2">N-acetyltransferase domain-containing protein</fullName>
    </recommendedName>
</protein>
<dbReference type="EMBL" id="JAAAJA010000962">
    <property type="protein sequence ID" value="KAG0248581.1"/>
    <property type="molecule type" value="Genomic_DNA"/>
</dbReference>
<feature type="region of interest" description="Disordered" evidence="1">
    <location>
        <begin position="58"/>
        <end position="81"/>
    </location>
</feature>
<evidence type="ECO:0000313" key="3">
    <source>
        <dbReference type="EMBL" id="KAG0248581.1"/>
    </source>
</evidence>
<feature type="compositionally biased region" description="Polar residues" evidence="1">
    <location>
        <begin position="58"/>
        <end position="67"/>
    </location>
</feature>
<keyword evidence="4" id="KW-1185">Reference proteome</keyword>
<dbReference type="OrthoDB" id="2115692at2759"/>
<dbReference type="Gene3D" id="3.40.630.30">
    <property type="match status" value="1"/>
</dbReference>
<evidence type="ECO:0000313" key="4">
    <source>
        <dbReference type="Proteomes" id="UP000726737"/>
    </source>
</evidence>
<proteinExistence type="predicted"/>
<organism evidence="3 4">
    <name type="scientific">Mortierella polycephala</name>
    <dbReference type="NCBI Taxonomy" id="41804"/>
    <lineage>
        <taxon>Eukaryota</taxon>
        <taxon>Fungi</taxon>
        <taxon>Fungi incertae sedis</taxon>
        <taxon>Mucoromycota</taxon>
        <taxon>Mortierellomycotina</taxon>
        <taxon>Mortierellomycetes</taxon>
        <taxon>Mortierellales</taxon>
        <taxon>Mortierellaceae</taxon>
        <taxon>Mortierella</taxon>
    </lineage>
</organism>
<reference evidence="3" key="1">
    <citation type="journal article" date="2020" name="Fungal Divers.">
        <title>Resolving the Mortierellaceae phylogeny through synthesis of multi-gene phylogenetics and phylogenomics.</title>
        <authorList>
            <person name="Vandepol N."/>
            <person name="Liber J."/>
            <person name="Desiro A."/>
            <person name="Na H."/>
            <person name="Kennedy M."/>
            <person name="Barry K."/>
            <person name="Grigoriev I.V."/>
            <person name="Miller A.N."/>
            <person name="O'Donnell K."/>
            <person name="Stajich J.E."/>
            <person name="Bonito G."/>
        </authorList>
    </citation>
    <scope>NUCLEOTIDE SEQUENCE</scope>
    <source>
        <strain evidence="3">KOD948</strain>
    </source>
</reference>
<evidence type="ECO:0000259" key="2">
    <source>
        <dbReference type="PROSITE" id="PS51186"/>
    </source>
</evidence>
<feature type="region of interest" description="Disordered" evidence="1">
    <location>
        <begin position="147"/>
        <end position="180"/>
    </location>
</feature>
<dbReference type="InterPro" id="IPR016181">
    <property type="entry name" value="Acyl_CoA_acyltransferase"/>
</dbReference>
<comment type="caution">
    <text evidence="3">The sequence shown here is derived from an EMBL/GenBank/DDBJ whole genome shotgun (WGS) entry which is preliminary data.</text>
</comment>
<dbReference type="PROSITE" id="PS51186">
    <property type="entry name" value="GNAT"/>
    <property type="match status" value="1"/>
</dbReference>
<dbReference type="Proteomes" id="UP000726737">
    <property type="component" value="Unassembled WGS sequence"/>
</dbReference>
<name>A0A9P6TV67_9FUNG</name>